<feature type="active site" description="Proton donor/acceptor" evidence="12 14">
    <location>
        <position position="133"/>
    </location>
</feature>
<dbReference type="AlphaFoldDB" id="A0AAE9Y3K0"/>
<feature type="binding site" evidence="12 15">
    <location>
        <position position="204"/>
    </location>
    <ligand>
        <name>pyruvate</name>
        <dbReference type="ChEBI" id="CHEBI:15361"/>
    </ligand>
</feature>
<evidence type="ECO:0000256" key="1">
    <source>
        <dbReference type="ARBA" id="ARBA00003294"/>
    </source>
</evidence>
<dbReference type="GO" id="GO:0009089">
    <property type="term" value="P:lysine biosynthetic process via diaminopimelate"/>
    <property type="evidence" value="ECO:0007669"/>
    <property type="project" value="UniProtKB-UniRule"/>
</dbReference>
<keyword evidence="8 12" id="KW-0457">Lysine biosynthesis</keyword>
<dbReference type="PROSITE" id="PS00665">
    <property type="entry name" value="DHDPS_1"/>
    <property type="match status" value="1"/>
</dbReference>
<evidence type="ECO:0000313" key="16">
    <source>
        <dbReference type="EMBL" id="WCO65389.1"/>
    </source>
</evidence>
<evidence type="ECO:0000256" key="13">
    <source>
        <dbReference type="PIRNR" id="PIRNR001365"/>
    </source>
</evidence>
<comment type="catalytic activity">
    <reaction evidence="11 12">
        <text>L-aspartate 4-semialdehyde + pyruvate = (2S,4S)-4-hydroxy-2,3,4,5-tetrahydrodipicolinate + H2O + H(+)</text>
        <dbReference type="Rhea" id="RHEA:34171"/>
        <dbReference type="ChEBI" id="CHEBI:15361"/>
        <dbReference type="ChEBI" id="CHEBI:15377"/>
        <dbReference type="ChEBI" id="CHEBI:15378"/>
        <dbReference type="ChEBI" id="CHEBI:67139"/>
        <dbReference type="ChEBI" id="CHEBI:537519"/>
        <dbReference type="EC" id="4.3.3.7"/>
    </reaction>
</comment>
<keyword evidence="5 12" id="KW-0963">Cytoplasm</keyword>
<evidence type="ECO:0000256" key="11">
    <source>
        <dbReference type="ARBA" id="ARBA00047836"/>
    </source>
</evidence>
<evidence type="ECO:0000256" key="6">
    <source>
        <dbReference type="ARBA" id="ARBA00022605"/>
    </source>
</evidence>
<organism evidence="16 17">
    <name type="scientific">Iamia majanohamensis</name>
    <dbReference type="NCBI Taxonomy" id="467976"/>
    <lineage>
        <taxon>Bacteria</taxon>
        <taxon>Bacillati</taxon>
        <taxon>Actinomycetota</taxon>
        <taxon>Acidimicrobiia</taxon>
        <taxon>Acidimicrobiales</taxon>
        <taxon>Iamiaceae</taxon>
        <taxon>Iamia</taxon>
    </lineage>
</organism>
<evidence type="ECO:0000256" key="2">
    <source>
        <dbReference type="ARBA" id="ARBA00005120"/>
    </source>
</evidence>
<evidence type="ECO:0000256" key="8">
    <source>
        <dbReference type="ARBA" id="ARBA00023154"/>
    </source>
</evidence>
<dbReference type="EC" id="4.3.3.7" evidence="4 12"/>
<dbReference type="InterPro" id="IPR020624">
    <property type="entry name" value="Schiff_base-form_aldolases_CS"/>
</dbReference>
<dbReference type="GO" id="GO:0005829">
    <property type="term" value="C:cytosol"/>
    <property type="evidence" value="ECO:0007669"/>
    <property type="project" value="TreeGrafter"/>
</dbReference>
<keyword evidence="6 12" id="KW-0028">Amino-acid biosynthesis</keyword>
<dbReference type="SUPFAM" id="SSF51569">
    <property type="entry name" value="Aldolase"/>
    <property type="match status" value="1"/>
</dbReference>
<dbReference type="Proteomes" id="UP001216390">
    <property type="component" value="Chromosome"/>
</dbReference>
<sequence>MARFGRVLTAMVTPFTEGGELDLDRAAELARWLVAQGNDGLVVAGTTGESPTLPDAQRLDLFRAVRDAVDVPLIAGSTTNDTGHSVTLTEEATEIGYDGILAVTPYYNRPSQAGLLIHFRAIAASTDRPVMLYDIPIRTGRKIGQETLLELAHDVENVVAVKDAAGDLSATAHLVRDAPDDFEVYSGEDRLTLPLLAIGAVGTVGVATHWCAREQAEVIDAFAAGDVARARELNARLLRSFAFEGTDAAPNPVPTKVMLEVLGMPVGSCRGPMGPVPPGLADEARAVAAELGILADAGAGAAAH</sequence>
<evidence type="ECO:0000256" key="15">
    <source>
        <dbReference type="PIRSR" id="PIRSR001365-2"/>
    </source>
</evidence>
<evidence type="ECO:0000256" key="7">
    <source>
        <dbReference type="ARBA" id="ARBA00022915"/>
    </source>
</evidence>
<dbReference type="InterPro" id="IPR020625">
    <property type="entry name" value="Schiff_base-form_aldolases_AS"/>
</dbReference>
<evidence type="ECO:0000256" key="14">
    <source>
        <dbReference type="PIRSR" id="PIRSR001365-1"/>
    </source>
</evidence>
<protein>
    <recommendedName>
        <fullName evidence="4 12">4-hydroxy-tetrahydrodipicolinate synthase</fullName>
        <shortName evidence="12">HTPA synthase</shortName>
        <ecNumber evidence="4 12">4.3.3.7</ecNumber>
    </recommendedName>
</protein>
<accession>A0AAE9Y3K0</accession>
<dbReference type="SMART" id="SM01130">
    <property type="entry name" value="DHDPS"/>
    <property type="match status" value="1"/>
</dbReference>
<dbReference type="PANTHER" id="PTHR12128">
    <property type="entry name" value="DIHYDRODIPICOLINATE SYNTHASE"/>
    <property type="match status" value="1"/>
</dbReference>
<comment type="subcellular location">
    <subcellularLocation>
        <location evidence="12">Cytoplasm</location>
    </subcellularLocation>
</comment>
<gene>
    <name evidence="12 16" type="primary">dapA</name>
    <name evidence="16" type="ORF">PO878_12870</name>
</gene>
<dbReference type="GO" id="GO:0008840">
    <property type="term" value="F:4-hydroxy-tetrahydrodipicolinate synthase activity"/>
    <property type="evidence" value="ECO:0007669"/>
    <property type="project" value="UniProtKB-UniRule"/>
</dbReference>
<dbReference type="HAMAP" id="MF_00418">
    <property type="entry name" value="DapA"/>
    <property type="match status" value="1"/>
</dbReference>
<dbReference type="KEGG" id="ima:PO878_12870"/>
<proteinExistence type="inferred from homology"/>
<feature type="site" description="Part of a proton relay during catalysis" evidence="12">
    <location>
        <position position="46"/>
    </location>
</feature>
<dbReference type="InterPro" id="IPR005263">
    <property type="entry name" value="DapA"/>
</dbReference>
<dbReference type="PANTHER" id="PTHR12128:SF66">
    <property type="entry name" value="4-HYDROXY-2-OXOGLUTARATE ALDOLASE, MITOCHONDRIAL"/>
    <property type="match status" value="1"/>
</dbReference>
<dbReference type="CDD" id="cd00950">
    <property type="entry name" value="DHDPS"/>
    <property type="match status" value="1"/>
</dbReference>
<feature type="active site" description="Schiff-base intermediate with substrate" evidence="12 14">
    <location>
        <position position="162"/>
    </location>
</feature>
<dbReference type="EMBL" id="CP116942">
    <property type="protein sequence ID" value="WCO65389.1"/>
    <property type="molecule type" value="Genomic_DNA"/>
</dbReference>
<dbReference type="InterPro" id="IPR013785">
    <property type="entry name" value="Aldolase_TIM"/>
</dbReference>
<evidence type="ECO:0000256" key="12">
    <source>
        <dbReference type="HAMAP-Rule" id="MF_00418"/>
    </source>
</evidence>
<comment type="similarity">
    <text evidence="3 12 13">Belongs to the DapA family.</text>
</comment>
<dbReference type="RefSeq" id="WP_272734914.1">
    <property type="nucleotide sequence ID" value="NZ_CP116942.1"/>
</dbReference>
<name>A0AAE9Y3K0_9ACTN</name>
<dbReference type="InterPro" id="IPR002220">
    <property type="entry name" value="DapA-like"/>
</dbReference>
<evidence type="ECO:0000256" key="5">
    <source>
        <dbReference type="ARBA" id="ARBA00022490"/>
    </source>
</evidence>
<keyword evidence="7 12" id="KW-0220">Diaminopimelate biosynthesis</keyword>
<evidence type="ECO:0000256" key="9">
    <source>
        <dbReference type="ARBA" id="ARBA00023239"/>
    </source>
</evidence>
<keyword evidence="9 12" id="KW-0456">Lyase</keyword>
<comment type="pathway">
    <text evidence="2 12">Amino-acid biosynthesis; L-lysine biosynthesis via DAP pathway; (S)-tetrahydrodipicolinate from L-aspartate: step 3/4.</text>
</comment>
<comment type="subunit">
    <text evidence="12">Homotetramer; dimer of dimers.</text>
</comment>
<comment type="caution">
    <text evidence="12">Was originally thought to be a dihydrodipicolinate synthase (DHDPS), catalyzing the condensation of (S)-aspartate-beta-semialdehyde [(S)-ASA] and pyruvate to dihydrodipicolinate (DHDP). However, it was shown in E.coli that the product of the enzymatic reaction is not dihydrodipicolinate but in fact (4S)-4-hydroxy-2,3,4,5-tetrahydro-(2S)-dipicolinic acid (HTPA), and that the consecutive dehydration reaction leading to DHDP is not spontaneous but catalyzed by DapB.</text>
</comment>
<evidence type="ECO:0000256" key="3">
    <source>
        <dbReference type="ARBA" id="ARBA00007592"/>
    </source>
</evidence>
<dbReference type="NCBIfam" id="TIGR00674">
    <property type="entry name" value="dapA"/>
    <property type="match status" value="1"/>
</dbReference>
<comment type="function">
    <text evidence="1 12">Catalyzes the condensation of (S)-aspartate-beta-semialdehyde [(S)-ASA] and pyruvate to 4-hydroxy-tetrahydrodipicolinate (HTPA).</text>
</comment>
<dbReference type="Pfam" id="PF00701">
    <property type="entry name" value="DHDPS"/>
    <property type="match status" value="1"/>
</dbReference>
<evidence type="ECO:0000313" key="17">
    <source>
        <dbReference type="Proteomes" id="UP001216390"/>
    </source>
</evidence>
<reference evidence="16" key="1">
    <citation type="submission" date="2023-01" db="EMBL/GenBank/DDBJ databases">
        <title>The diversity of Class Acidimicrobiia in South China Sea sediment environments and the proposal of Iamia marina sp. nov., a novel species of the genus Iamia.</title>
        <authorList>
            <person name="He Y."/>
            <person name="Tian X."/>
        </authorList>
    </citation>
    <scope>NUCLEOTIDE SEQUENCE</scope>
    <source>
        <strain evidence="16">DSM 19957</strain>
    </source>
</reference>
<dbReference type="GO" id="GO:0019877">
    <property type="term" value="P:diaminopimelate biosynthetic process"/>
    <property type="evidence" value="ECO:0007669"/>
    <property type="project" value="UniProtKB-UniRule"/>
</dbReference>
<feature type="binding site" evidence="12 15">
    <location>
        <position position="47"/>
    </location>
    <ligand>
        <name>pyruvate</name>
        <dbReference type="ChEBI" id="CHEBI:15361"/>
    </ligand>
</feature>
<evidence type="ECO:0000256" key="4">
    <source>
        <dbReference type="ARBA" id="ARBA00012086"/>
    </source>
</evidence>
<dbReference type="PRINTS" id="PR00146">
    <property type="entry name" value="DHPICSNTHASE"/>
</dbReference>
<keyword evidence="10 12" id="KW-0704">Schiff base</keyword>
<keyword evidence="17" id="KW-1185">Reference proteome</keyword>
<evidence type="ECO:0000256" key="10">
    <source>
        <dbReference type="ARBA" id="ARBA00023270"/>
    </source>
</evidence>
<dbReference type="PROSITE" id="PS00666">
    <property type="entry name" value="DHDPS_2"/>
    <property type="match status" value="1"/>
</dbReference>
<feature type="site" description="Part of a proton relay during catalysis" evidence="12">
    <location>
        <position position="107"/>
    </location>
</feature>
<dbReference type="Gene3D" id="3.20.20.70">
    <property type="entry name" value="Aldolase class I"/>
    <property type="match status" value="1"/>
</dbReference>
<dbReference type="PIRSF" id="PIRSF001365">
    <property type="entry name" value="DHDPS"/>
    <property type="match status" value="1"/>
</dbReference>